<evidence type="ECO:0000256" key="3">
    <source>
        <dbReference type="ARBA" id="ARBA00023002"/>
    </source>
</evidence>
<evidence type="ECO:0000259" key="5">
    <source>
        <dbReference type="Pfam" id="PF00296"/>
    </source>
</evidence>
<dbReference type="EMBL" id="CP053708">
    <property type="protein sequence ID" value="QKE89354.1"/>
    <property type="molecule type" value="Genomic_DNA"/>
</dbReference>
<keyword evidence="3" id="KW-0560">Oxidoreductase</keyword>
<gene>
    <name evidence="6" type="ORF">HN018_04280</name>
</gene>
<reference evidence="6 7" key="1">
    <citation type="journal article" date="2014" name="World J. Microbiol. Biotechnol.">
        <title>Biodiversity and physiological characteristics of Antarctic and Arctic lichens-associated bacteria.</title>
        <authorList>
            <person name="Lee Y.M."/>
            <person name="Kim E.H."/>
            <person name="Lee H.K."/>
            <person name="Hong S.G."/>
        </authorList>
    </citation>
    <scope>NUCLEOTIDE SEQUENCE [LARGE SCALE GENOMIC DNA]</scope>
    <source>
        <strain evidence="6 7">PAMC 26569</strain>
    </source>
</reference>
<dbReference type="GO" id="GO:0008726">
    <property type="term" value="F:alkanesulfonate monooxygenase activity"/>
    <property type="evidence" value="ECO:0007669"/>
    <property type="project" value="TreeGrafter"/>
</dbReference>
<feature type="domain" description="Luciferase-like" evidence="5">
    <location>
        <begin position="42"/>
        <end position="245"/>
    </location>
</feature>
<dbReference type="Gene3D" id="3.20.20.30">
    <property type="entry name" value="Luciferase-like domain"/>
    <property type="match status" value="1"/>
</dbReference>
<sequence>MSNVLSTTTPTTSNDLADHRGYARVFQPGHLTVGFIAPLEGYPDSPGPTLRDHDIMIRKADDLGFAALWLRDVPFYDPHFGDVGQVIDPMVYAGWIAAQTRRITIGTAGIVLPLRDPLIVAKQAASIDQLTGGRFLLGLSSGDRPSEFAAFGADIGNRAARYRDGLSVIRAATETRFPTLDSEFYGRLDGSLDLVPKPVGPRLPILAIGRAGQTLDWIGTATDGWIWHLSDARRLPDVIAHWRQASPDEQFKPYGYGAMFDLSSNPDAPLQIGGGMRGGRNALLDHWQRQRDEGVNHIALNLKPIRRPAGDVMDELAAYILPHFPTPGAAS</sequence>
<dbReference type="GO" id="GO:0046306">
    <property type="term" value="P:alkanesulfonate catabolic process"/>
    <property type="evidence" value="ECO:0007669"/>
    <property type="project" value="TreeGrafter"/>
</dbReference>
<dbReference type="InterPro" id="IPR020020">
    <property type="entry name" value="Luciferase-type_oxidoreductase"/>
</dbReference>
<keyword evidence="7" id="KW-1185">Reference proteome</keyword>
<dbReference type="InterPro" id="IPR011251">
    <property type="entry name" value="Luciferase-like_dom"/>
</dbReference>
<proteinExistence type="predicted"/>
<dbReference type="Proteomes" id="UP000500767">
    <property type="component" value="Chromosome"/>
</dbReference>
<name>A0A6M8HLW5_9PROT</name>
<dbReference type="PANTHER" id="PTHR42847">
    <property type="entry name" value="ALKANESULFONATE MONOOXYGENASE"/>
    <property type="match status" value="1"/>
</dbReference>
<keyword evidence="4" id="KW-0503">Monooxygenase</keyword>
<evidence type="ECO:0000256" key="1">
    <source>
        <dbReference type="ARBA" id="ARBA00022630"/>
    </source>
</evidence>
<organism evidence="6 7">
    <name type="scientific">Lichenicola cladoniae</name>
    <dbReference type="NCBI Taxonomy" id="1484109"/>
    <lineage>
        <taxon>Bacteria</taxon>
        <taxon>Pseudomonadati</taxon>
        <taxon>Pseudomonadota</taxon>
        <taxon>Alphaproteobacteria</taxon>
        <taxon>Acetobacterales</taxon>
        <taxon>Acetobacteraceae</taxon>
        <taxon>Lichenicola</taxon>
    </lineage>
</organism>
<keyword evidence="2" id="KW-0288">FMN</keyword>
<dbReference type="AlphaFoldDB" id="A0A6M8HLW5"/>
<dbReference type="NCBIfam" id="TIGR03571">
    <property type="entry name" value="lucif_BA3436"/>
    <property type="match status" value="1"/>
</dbReference>
<dbReference type="Pfam" id="PF00296">
    <property type="entry name" value="Bac_luciferase"/>
    <property type="match status" value="1"/>
</dbReference>
<keyword evidence="1" id="KW-0285">Flavoprotein</keyword>
<evidence type="ECO:0000313" key="7">
    <source>
        <dbReference type="Proteomes" id="UP000500767"/>
    </source>
</evidence>
<dbReference type="KEGG" id="lck:HN018_04280"/>
<accession>A0A6M8HLW5</accession>
<protein>
    <submittedName>
        <fullName evidence="6">LLM class oxidoreductase</fullName>
    </submittedName>
</protein>
<evidence type="ECO:0000313" key="6">
    <source>
        <dbReference type="EMBL" id="QKE89354.1"/>
    </source>
</evidence>
<dbReference type="PANTHER" id="PTHR42847:SF4">
    <property type="entry name" value="ALKANESULFONATE MONOOXYGENASE-RELATED"/>
    <property type="match status" value="1"/>
</dbReference>
<evidence type="ECO:0000256" key="2">
    <source>
        <dbReference type="ARBA" id="ARBA00022643"/>
    </source>
</evidence>
<dbReference type="SUPFAM" id="SSF51679">
    <property type="entry name" value="Bacterial luciferase-like"/>
    <property type="match status" value="1"/>
</dbReference>
<dbReference type="InterPro" id="IPR050172">
    <property type="entry name" value="SsuD_RutA_monooxygenase"/>
</dbReference>
<dbReference type="InterPro" id="IPR036661">
    <property type="entry name" value="Luciferase-like_sf"/>
</dbReference>
<evidence type="ECO:0000256" key="4">
    <source>
        <dbReference type="ARBA" id="ARBA00023033"/>
    </source>
</evidence>
<dbReference type="RefSeq" id="WP_171837480.1">
    <property type="nucleotide sequence ID" value="NZ_CP053708.1"/>
</dbReference>